<feature type="chain" id="PRO_5047010637" description="Protein kinase domain-containing protein" evidence="2">
    <location>
        <begin position="18"/>
        <end position="851"/>
    </location>
</feature>
<proteinExistence type="inferred from homology"/>
<evidence type="ECO:0000259" key="3">
    <source>
        <dbReference type="PROSITE" id="PS50011"/>
    </source>
</evidence>
<dbReference type="InterPro" id="IPR050154">
    <property type="entry name" value="UbiB_kinase"/>
</dbReference>
<gene>
    <name evidence="4" type="ORF">SO694_00001342</name>
</gene>
<accession>A0ABR1GB53</accession>
<dbReference type="Proteomes" id="UP001363151">
    <property type="component" value="Unassembled WGS sequence"/>
</dbReference>
<dbReference type="Pfam" id="PF03109">
    <property type="entry name" value="ABC1"/>
    <property type="match status" value="1"/>
</dbReference>
<dbReference type="InterPro" id="IPR011009">
    <property type="entry name" value="Kinase-like_dom_sf"/>
</dbReference>
<keyword evidence="2" id="KW-0732">Signal</keyword>
<evidence type="ECO:0000256" key="1">
    <source>
        <dbReference type="ARBA" id="ARBA00009670"/>
    </source>
</evidence>
<evidence type="ECO:0000256" key="2">
    <source>
        <dbReference type="SAM" id="SignalP"/>
    </source>
</evidence>
<comment type="similarity">
    <text evidence="1">Belongs to the protein kinase superfamily. ADCK protein kinase family.</text>
</comment>
<reference evidence="4 5" key="1">
    <citation type="submission" date="2024-03" db="EMBL/GenBank/DDBJ databases">
        <title>Aureococcus anophagefferens CCMP1851 and Kratosvirus quantuckense: Draft genome of a second virus-susceptible host strain in the model system.</title>
        <authorList>
            <person name="Chase E."/>
            <person name="Truchon A.R."/>
            <person name="Schepens W."/>
            <person name="Wilhelm S.W."/>
        </authorList>
    </citation>
    <scope>NUCLEOTIDE SEQUENCE [LARGE SCALE GENOMIC DNA]</scope>
    <source>
        <strain evidence="4 5">CCMP1851</strain>
    </source>
</reference>
<dbReference type="SUPFAM" id="SSF56112">
    <property type="entry name" value="Protein kinase-like (PK-like)"/>
    <property type="match status" value="1"/>
</dbReference>
<dbReference type="Gene3D" id="1.10.510.10">
    <property type="entry name" value="Transferase(Phosphotransferase) domain 1"/>
    <property type="match status" value="1"/>
</dbReference>
<sequence length="851" mass="90143">MCMLRVLAAAAVATAFQAPILKPPTTTKLRSTPTKTQSNAADQLGMGAAVSAATVAAAAVNQAVSMSKLDAPDVGKSYVALRSDGKVDDETGLPLSYDKDLIETYWRSQGSALQERWGEFLRLSVPFLLRVATLLVQNGVDALEENGASLAKDARVICEKLGPTFIKLAQTLSVRPDVLPAAALEELAVLQDSVVQFPTELAVETIEKELGGPLGSFFASISDEPVAAASLAQVYKATLAEDGSDVAVKVQRPKILEQVSKDLYVLRRAAEVYQRLMDRFAPQQKTNYVELLNEWAVGFYTELDFLSEVENQLSIRDVLVNRNDTAVDGIYVPYAVEHLCTSRVAVTEWIDGAKLSTATPATIKALTPIAQEAFLVQLLESGTFHADPHPGNLFLMDDGRLGLLDFGLVARVRRDDQDTMVSSIIHLANKDFPALVDDFIALEVLPKDTQRATVIPLMDKALSPYIAGGGAKQFERRVKESYGIDADADLTKAVGGFQAMTQDALTVLNDVPFSIPPYFALLGRAIVTLEGIALLGDPDYALIQAAYPFVSRKLLSSDRPALRGALQEALYAGQGSNAQHRASLNPRRLASLVTSALDATGADTVVAGGSVDLDAVGDDARVEDLAKYVLGARGGALRDLVEDEAVVVLDVLGRQAARRLFDRAAAAAAAPVRGLPFVGKALSGALPDATAVPLPLPFLEDGDPKLLVATPRELLDALAPPLGRDDELYAIDLTNVLTDADAKLLGDDARTTVAALLGSASAPVELAPAARAVVEALGSGASVAGDDRFDGLLDGLESALGGSGAHGDDTLLAALGALDDHERAALRASASSVLDRLRGRARDRLRPLLLA</sequence>
<organism evidence="4 5">
    <name type="scientific">Aureococcus anophagefferens</name>
    <name type="common">Harmful bloom alga</name>
    <dbReference type="NCBI Taxonomy" id="44056"/>
    <lineage>
        <taxon>Eukaryota</taxon>
        <taxon>Sar</taxon>
        <taxon>Stramenopiles</taxon>
        <taxon>Ochrophyta</taxon>
        <taxon>Pelagophyceae</taxon>
        <taxon>Pelagomonadales</taxon>
        <taxon>Pelagomonadaceae</taxon>
        <taxon>Aureococcus</taxon>
    </lineage>
</organism>
<dbReference type="PANTHER" id="PTHR10566:SF121">
    <property type="entry name" value="PROTEIN KINASE DOMAIN-CONTAINING PROTEIN"/>
    <property type="match status" value="1"/>
</dbReference>
<protein>
    <recommendedName>
        <fullName evidence="3">Protein kinase domain-containing protein</fullName>
    </recommendedName>
</protein>
<keyword evidence="5" id="KW-1185">Reference proteome</keyword>
<dbReference type="PROSITE" id="PS50011">
    <property type="entry name" value="PROTEIN_KINASE_DOM"/>
    <property type="match status" value="1"/>
</dbReference>
<evidence type="ECO:0000313" key="4">
    <source>
        <dbReference type="EMBL" id="KAK7253314.1"/>
    </source>
</evidence>
<evidence type="ECO:0000313" key="5">
    <source>
        <dbReference type="Proteomes" id="UP001363151"/>
    </source>
</evidence>
<dbReference type="EMBL" id="JBBJCI010000035">
    <property type="protein sequence ID" value="KAK7253314.1"/>
    <property type="molecule type" value="Genomic_DNA"/>
</dbReference>
<dbReference type="InterPro" id="IPR000719">
    <property type="entry name" value="Prot_kinase_dom"/>
</dbReference>
<name>A0ABR1GB53_AURAN</name>
<feature type="domain" description="Protein kinase" evidence="3">
    <location>
        <begin position="220"/>
        <end position="583"/>
    </location>
</feature>
<dbReference type="PANTHER" id="PTHR10566">
    <property type="entry name" value="CHAPERONE-ACTIVITY OF BC1 COMPLEX CABC1 -RELATED"/>
    <property type="match status" value="1"/>
</dbReference>
<dbReference type="InterPro" id="IPR004147">
    <property type="entry name" value="ABC1_dom"/>
</dbReference>
<comment type="caution">
    <text evidence="4">The sequence shown here is derived from an EMBL/GenBank/DDBJ whole genome shotgun (WGS) entry which is preliminary data.</text>
</comment>
<feature type="signal peptide" evidence="2">
    <location>
        <begin position="1"/>
        <end position="17"/>
    </location>
</feature>
<dbReference type="CDD" id="cd05121">
    <property type="entry name" value="ABC1_ADCK3-like"/>
    <property type="match status" value="1"/>
</dbReference>